<reference evidence="7 8" key="1">
    <citation type="submission" date="2014-09" db="EMBL/GenBank/DDBJ databases">
        <authorList>
            <person name="Magalhaes I.L.F."/>
            <person name="Oliveira U."/>
            <person name="Santos F.R."/>
            <person name="Vidigal T.H.D.A."/>
            <person name="Brescovit A.D."/>
            <person name="Santos A.J."/>
        </authorList>
    </citation>
    <scope>NUCLEOTIDE SEQUENCE [LARGE SCALE GENOMIC DNA]</scope>
</reference>
<dbReference type="AlphaFoldDB" id="A0A0P1BTF3"/>
<keyword evidence="2 6" id="KW-0812">Transmembrane</keyword>
<keyword evidence="3 6" id="KW-1133">Transmembrane helix</keyword>
<evidence type="ECO:0000256" key="2">
    <source>
        <dbReference type="ARBA" id="ARBA00022692"/>
    </source>
</evidence>
<dbReference type="OrthoDB" id="413313at2759"/>
<dbReference type="Pfam" id="PF08637">
    <property type="entry name" value="NCA2"/>
    <property type="match status" value="1"/>
</dbReference>
<keyword evidence="8" id="KW-1185">Reference proteome</keyword>
<dbReference type="STRING" id="401625.A0A0P1BTF3"/>
<evidence type="ECO:0000313" key="8">
    <source>
        <dbReference type="Proteomes" id="UP000054845"/>
    </source>
</evidence>
<keyword evidence="4" id="KW-0496">Mitochondrion</keyword>
<organism evidence="7 8">
    <name type="scientific">Ceraceosorus bombacis</name>
    <dbReference type="NCBI Taxonomy" id="401625"/>
    <lineage>
        <taxon>Eukaryota</taxon>
        <taxon>Fungi</taxon>
        <taxon>Dikarya</taxon>
        <taxon>Basidiomycota</taxon>
        <taxon>Ustilaginomycotina</taxon>
        <taxon>Exobasidiomycetes</taxon>
        <taxon>Ceraceosorales</taxon>
        <taxon>Ceraceosoraceae</taxon>
        <taxon>Ceraceosorus</taxon>
    </lineage>
</organism>
<sequence>MPSPTDKPTFALEALHLLSAPLDQLRAERDARTLALTQTLNARESGYEDRGKDASARAKGADEVLDLSSVPSREQLLRALDGLSDGAAELQGASATSTGLEAEERLIGMARVTAGTYALVLDQLVADGHRLSQAAWEWEEIGGSRSASATYLVQTLPHRLVNVLRLAARMASEAAQTTLSVADQSSRESQISQLLSRSAATKAWNTLSASPILVRQALFPLSAPGAQQLGSLDAQHANPLVVNTTSKTSRSHKSRASSSLRALRHPSPLHLASHEAEAKRLQAVEERQDIAEKLGILAIELQKLITGPPSRQGIENETARGIQEAISQQVALLQTVLAREGVEDRVAVVANQQTSSADLSSSAGTLRKLLTDSIPSSSREISILLSPSPTGLGSPSFLARAWPTLVLTPLISMITLRAVLRNWDAVKAQVQDAKETLRGFVIGWVWNPVMGLLDTLREGDKRAMIMTAESLNSDVQSLERMVVEFASEKQTLSATELAALSSRVREGDLSEVLKVYEQELKSPLKSAVTGSLVRSLLIQIQKAKVDIETAMAGIDRLLKSQQLLFGAVGVAPAMGAVYLVYSWSSNRVAEWSGRRGRQAGRQTRARVWEAMRRIDKLLAADTQRASSNAAQSTSLSATTRGLLLLDLSLLRNSATALVSAPARGNKSALKRLRGQFLEDVRELEGLESADFVQTGMDGKTSTKEAGLGWHVRRAAVERMWRSWGPLFALDVKAG</sequence>
<accession>A0A0P1BTF3</accession>
<evidence type="ECO:0000256" key="3">
    <source>
        <dbReference type="ARBA" id="ARBA00022989"/>
    </source>
</evidence>
<dbReference type="GO" id="GO:0005741">
    <property type="term" value="C:mitochondrial outer membrane"/>
    <property type="evidence" value="ECO:0007669"/>
    <property type="project" value="TreeGrafter"/>
</dbReference>
<evidence type="ECO:0000313" key="7">
    <source>
        <dbReference type="EMBL" id="CEH19552.1"/>
    </source>
</evidence>
<evidence type="ECO:0000256" key="1">
    <source>
        <dbReference type="ARBA" id="ARBA00004225"/>
    </source>
</evidence>
<evidence type="ECO:0000256" key="6">
    <source>
        <dbReference type="SAM" id="Phobius"/>
    </source>
</evidence>
<dbReference type="Proteomes" id="UP000054845">
    <property type="component" value="Unassembled WGS sequence"/>
</dbReference>
<name>A0A0P1BTF3_9BASI</name>
<comment type="subcellular location">
    <subcellularLocation>
        <location evidence="1">Mitochondrion membrane</location>
        <topology evidence="1">Multi-pass membrane protein</topology>
    </subcellularLocation>
</comment>
<feature type="transmembrane region" description="Helical" evidence="6">
    <location>
        <begin position="563"/>
        <end position="583"/>
    </location>
</feature>
<proteinExistence type="predicted"/>
<dbReference type="PANTHER" id="PTHR28234:SF1">
    <property type="entry name" value="NUCLEAR CONTROL OF ATPASE PROTEIN 2"/>
    <property type="match status" value="1"/>
</dbReference>
<keyword evidence="5 6" id="KW-0472">Membrane</keyword>
<dbReference type="InterPro" id="IPR013946">
    <property type="entry name" value="NCA2-like"/>
</dbReference>
<evidence type="ECO:0000256" key="5">
    <source>
        <dbReference type="ARBA" id="ARBA00023136"/>
    </source>
</evidence>
<evidence type="ECO:0000256" key="4">
    <source>
        <dbReference type="ARBA" id="ARBA00023128"/>
    </source>
</evidence>
<dbReference type="PANTHER" id="PTHR28234">
    <property type="entry name" value="NUCLEAR CONTROL OF ATPASE PROTEIN 2"/>
    <property type="match status" value="1"/>
</dbReference>
<dbReference type="EMBL" id="CCYA01000389">
    <property type="protein sequence ID" value="CEH19552.1"/>
    <property type="molecule type" value="Genomic_DNA"/>
</dbReference>
<protein>
    <submittedName>
        <fullName evidence="7">Nuclear control of ATP synthase 2</fullName>
    </submittedName>
</protein>